<evidence type="ECO:0000259" key="3">
    <source>
        <dbReference type="SMART" id="SM00703"/>
    </source>
</evidence>
<accession>A0A9W2YEZ3</accession>
<evidence type="ECO:0000313" key="5">
    <source>
        <dbReference type="RefSeq" id="XP_055861297.1"/>
    </source>
</evidence>
<dbReference type="PANTHER" id="PTHR11161:SF12">
    <property type="entry name" value="ACYLTRANSFERASE 3 DOMAIN-CONTAINING PROTEIN-RELATED"/>
    <property type="match status" value="1"/>
</dbReference>
<gene>
    <name evidence="5" type="primary">LOC106057005</name>
</gene>
<name>A0A9W2YEZ3_BIOGL</name>
<keyword evidence="4" id="KW-1185">Reference proteome</keyword>
<feature type="domain" description="Nose resistant-to-fluoxetine protein N-terminal" evidence="3">
    <location>
        <begin position="83"/>
        <end position="203"/>
    </location>
</feature>
<dbReference type="GO" id="GO:0016747">
    <property type="term" value="F:acyltransferase activity, transferring groups other than amino-acyl groups"/>
    <property type="evidence" value="ECO:0007669"/>
    <property type="project" value="InterPro"/>
</dbReference>
<feature type="compositionally biased region" description="Basic and acidic residues" evidence="1">
    <location>
        <begin position="247"/>
        <end position="271"/>
    </location>
</feature>
<dbReference type="Pfam" id="PF01757">
    <property type="entry name" value="Acyl_transf_3"/>
    <property type="match status" value="1"/>
</dbReference>
<feature type="transmembrane region" description="Helical" evidence="2">
    <location>
        <begin position="610"/>
        <end position="629"/>
    </location>
</feature>
<feature type="transmembrane region" description="Helical" evidence="2">
    <location>
        <begin position="207"/>
        <end position="228"/>
    </location>
</feature>
<dbReference type="OrthoDB" id="207378at2759"/>
<feature type="transmembrane region" description="Helical" evidence="2">
    <location>
        <begin position="406"/>
        <end position="428"/>
    </location>
</feature>
<keyword evidence="2" id="KW-1133">Transmembrane helix</keyword>
<dbReference type="SMART" id="SM00703">
    <property type="entry name" value="NRF"/>
    <property type="match status" value="1"/>
</dbReference>
<keyword evidence="2" id="KW-0812">Transmembrane</keyword>
<dbReference type="RefSeq" id="XP_055861297.1">
    <property type="nucleotide sequence ID" value="XM_056005322.1"/>
</dbReference>
<dbReference type="InterPro" id="IPR006621">
    <property type="entry name" value="Nose-resist-to-fluoxetine_N"/>
</dbReference>
<evidence type="ECO:0000313" key="4">
    <source>
        <dbReference type="Proteomes" id="UP001165740"/>
    </source>
</evidence>
<dbReference type="PANTHER" id="PTHR11161">
    <property type="entry name" value="O-ACYLTRANSFERASE"/>
    <property type="match status" value="1"/>
</dbReference>
<feature type="transmembrane region" description="Helical" evidence="2">
    <location>
        <begin position="650"/>
        <end position="668"/>
    </location>
</feature>
<dbReference type="GeneID" id="106057005"/>
<feature type="region of interest" description="Disordered" evidence="1">
    <location>
        <begin position="247"/>
        <end position="279"/>
    </location>
</feature>
<feature type="transmembrane region" description="Helical" evidence="2">
    <location>
        <begin position="475"/>
        <end position="492"/>
    </location>
</feature>
<feature type="transmembrane region" description="Helical" evidence="2">
    <location>
        <begin position="323"/>
        <end position="341"/>
    </location>
</feature>
<reference evidence="5" key="1">
    <citation type="submission" date="2025-08" db="UniProtKB">
        <authorList>
            <consortium name="RefSeq"/>
        </authorList>
    </citation>
    <scope>IDENTIFICATION</scope>
</reference>
<feature type="transmembrane region" description="Helical" evidence="2">
    <location>
        <begin position="569"/>
        <end position="590"/>
    </location>
</feature>
<dbReference type="InterPro" id="IPR052728">
    <property type="entry name" value="O2_lipid_transport_reg"/>
</dbReference>
<keyword evidence="2" id="KW-0472">Membrane</keyword>
<feature type="transmembrane region" description="Helical" evidence="2">
    <location>
        <begin position="361"/>
        <end position="385"/>
    </location>
</feature>
<feature type="transmembrane region" description="Helical" evidence="2">
    <location>
        <begin position="538"/>
        <end position="557"/>
    </location>
</feature>
<evidence type="ECO:0000256" key="2">
    <source>
        <dbReference type="SAM" id="Phobius"/>
    </source>
</evidence>
<dbReference type="AlphaFoldDB" id="A0A9W2YEZ3"/>
<sequence>MLTDKYHCLAYLIALYSLYECSPRSTVTGLYSEPLNISKGDNFKNNTPSKGSNKKNFPNNRRILSMRLKEEMDQFYSLPYNVTGSCLKHFQNISEGLERGDLWALAFPDSNGVPATGAIKQMKRILGSFDQCESIGQMVDDDDELTGRYTEMELPRQGVVLRWFVCVPRSCSYGDLDDIGKTFAEKLNFDYINVVRNEIENPWLDSWFWLAVVVLATLMCFAVLGTLVDCIDRMTLKVNTTEKGNKLTTDEIEDHNQNDNSAERRETERNGSNDSNESLSARCKRIEGRGLVKRILLSFSLRTNLLDLLKTESSDGDIRCLNGLRVLSMLWVVLGHTANFLPEIKDESMKSNVMKHWLAYLLFNATYGVETFFFISGCLVSYLFIRNSEKLGHLKPGHLVAYYTHRYARLTPSFMVAMLIYTGLLPYVNSSPYSTTSHGYLSCRRYWWRNLLYISNFFDYKEMCMTWSWYLPNDMQFYIMAPVFTLPIVYGCRKVSLLVAVLMVICHVGSTTLVIESYKDWNNGSYKKYMNRLYIKPWTRVAPYAIGLVLGYILTAWTPNRKITRQELLIGWLVTSAIVIPMMLFQNGNFTIHYSVVANFNEINSRIYEIIKSPLWALFVAWVVFTCRYSNGGLIDSFLSWNGWMPLSKLSYGTYLCHLLVVLYLNNVTPSDVHLTMSYIIQKGVSVMILAYSMSLVLSLLVDMPVRNLMRLT</sequence>
<dbReference type="InterPro" id="IPR002656">
    <property type="entry name" value="Acyl_transf_3_dom"/>
</dbReference>
<organism evidence="4 5">
    <name type="scientific">Biomphalaria glabrata</name>
    <name type="common">Bloodfluke planorb</name>
    <name type="synonym">Freshwater snail</name>
    <dbReference type="NCBI Taxonomy" id="6526"/>
    <lineage>
        <taxon>Eukaryota</taxon>
        <taxon>Metazoa</taxon>
        <taxon>Spiralia</taxon>
        <taxon>Lophotrochozoa</taxon>
        <taxon>Mollusca</taxon>
        <taxon>Gastropoda</taxon>
        <taxon>Heterobranchia</taxon>
        <taxon>Euthyneura</taxon>
        <taxon>Panpulmonata</taxon>
        <taxon>Hygrophila</taxon>
        <taxon>Lymnaeoidea</taxon>
        <taxon>Planorbidae</taxon>
        <taxon>Biomphalaria</taxon>
    </lineage>
</organism>
<feature type="transmembrane region" description="Helical" evidence="2">
    <location>
        <begin position="680"/>
        <end position="702"/>
    </location>
</feature>
<feature type="transmembrane region" description="Helical" evidence="2">
    <location>
        <begin position="497"/>
        <end position="518"/>
    </location>
</feature>
<dbReference type="OMA" id="SARCKRI"/>
<proteinExistence type="predicted"/>
<protein>
    <submittedName>
        <fullName evidence="5">Nose resistant to fluoxetine protein 6-like</fullName>
    </submittedName>
</protein>
<dbReference type="Pfam" id="PF20146">
    <property type="entry name" value="NRF"/>
    <property type="match status" value="1"/>
</dbReference>
<dbReference type="Proteomes" id="UP001165740">
    <property type="component" value="Chromosome 12"/>
</dbReference>
<evidence type="ECO:0000256" key="1">
    <source>
        <dbReference type="SAM" id="MobiDB-lite"/>
    </source>
</evidence>